<evidence type="ECO:0000256" key="7">
    <source>
        <dbReference type="ARBA" id="ARBA00023136"/>
    </source>
</evidence>
<keyword evidence="4 9" id="KW-0812">Transmembrane</keyword>
<dbReference type="EMBL" id="BAABFL010000024">
    <property type="protein sequence ID" value="GAA4648066.1"/>
    <property type="molecule type" value="Genomic_DNA"/>
</dbReference>
<evidence type="ECO:0000256" key="5">
    <source>
        <dbReference type="ARBA" id="ARBA00022927"/>
    </source>
</evidence>
<evidence type="ECO:0000256" key="9">
    <source>
        <dbReference type="SAM" id="Phobius"/>
    </source>
</evidence>
<reference evidence="12" key="1">
    <citation type="journal article" date="2019" name="Int. J. Syst. Evol. Microbiol.">
        <title>The Global Catalogue of Microorganisms (GCM) 10K type strain sequencing project: providing services to taxonomists for standard genome sequencing and annotation.</title>
        <authorList>
            <consortium name="The Broad Institute Genomics Platform"/>
            <consortium name="The Broad Institute Genome Sequencing Center for Infectious Disease"/>
            <person name="Wu L."/>
            <person name="Ma J."/>
        </authorList>
    </citation>
    <scope>NUCLEOTIDE SEQUENCE [LARGE SCALE GENOMIC DNA]</scope>
    <source>
        <strain evidence="12">JCM 17805</strain>
    </source>
</reference>
<evidence type="ECO:0000256" key="2">
    <source>
        <dbReference type="ARBA" id="ARBA00022448"/>
    </source>
</evidence>
<dbReference type="Proteomes" id="UP001500604">
    <property type="component" value="Unassembled WGS sequence"/>
</dbReference>
<keyword evidence="7 9" id="KW-0472">Membrane</keyword>
<sequence length="227" mass="25226">MWQEYLSRLGPVSWPLIVLSCLSLAFILERTLTYLMLPSLSQRRVRAMMENVQQHRAENRQNDLCANLCTQGHCLSKGVAVLLSHAGSGKTVREEVAGLWLLRQRQRLQAWLRFLMLIGVLSPMIGLLGTVIGMIEMFQGMAMSTGPVTPAVLADGLWVAMYTTAFGLIIAIPSLAASHGFTLWSNHYIGRLEFVLNHVNLLLEGVNMTENGMSDDGRVVAFRERAA</sequence>
<evidence type="ECO:0000256" key="4">
    <source>
        <dbReference type="ARBA" id="ARBA00022692"/>
    </source>
</evidence>
<feature type="domain" description="MotA/TolQ/ExbB proton channel" evidence="10">
    <location>
        <begin position="86"/>
        <end position="192"/>
    </location>
</feature>
<organism evidence="11 12">
    <name type="scientific">Kistimonas scapharcae</name>
    <dbReference type="NCBI Taxonomy" id="1036133"/>
    <lineage>
        <taxon>Bacteria</taxon>
        <taxon>Pseudomonadati</taxon>
        <taxon>Pseudomonadota</taxon>
        <taxon>Gammaproteobacteria</taxon>
        <taxon>Oceanospirillales</taxon>
        <taxon>Endozoicomonadaceae</taxon>
        <taxon>Kistimonas</taxon>
    </lineage>
</organism>
<gene>
    <name evidence="11" type="ORF">GCM10023116_03300</name>
</gene>
<comment type="subcellular location">
    <subcellularLocation>
        <location evidence="1">Cell membrane</location>
        <topology evidence="1">Multi-pass membrane protein</topology>
    </subcellularLocation>
    <subcellularLocation>
        <location evidence="8">Membrane</location>
        <topology evidence="8">Multi-pass membrane protein</topology>
    </subcellularLocation>
</comment>
<comment type="similarity">
    <text evidence="8">Belongs to the exbB/tolQ family.</text>
</comment>
<keyword evidence="2 8" id="KW-0813">Transport</keyword>
<dbReference type="Pfam" id="PF01618">
    <property type="entry name" value="MotA_ExbB"/>
    <property type="match status" value="1"/>
</dbReference>
<dbReference type="RefSeq" id="WP_345193235.1">
    <property type="nucleotide sequence ID" value="NZ_BAABFL010000024.1"/>
</dbReference>
<feature type="transmembrane region" description="Helical" evidence="9">
    <location>
        <begin position="157"/>
        <end position="177"/>
    </location>
</feature>
<keyword evidence="6 9" id="KW-1133">Transmembrane helix</keyword>
<dbReference type="PANTHER" id="PTHR30625:SF15">
    <property type="entry name" value="BIOPOLYMER TRANSPORT PROTEIN EXBB"/>
    <property type="match status" value="1"/>
</dbReference>
<evidence type="ECO:0000256" key="1">
    <source>
        <dbReference type="ARBA" id="ARBA00004651"/>
    </source>
</evidence>
<protein>
    <submittedName>
        <fullName evidence="11">MotA/TolQ/ExbB proton channel family protein</fullName>
    </submittedName>
</protein>
<dbReference type="PANTHER" id="PTHR30625">
    <property type="entry name" value="PROTEIN TOLQ"/>
    <property type="match status" value="1"/>
</dbReference>
<evidence type="ECO:0000256" key="8">
    <source>
        <dbReference type="RuleBase" id="RU004057"/>
    </source>
</evidence>
<evidence type="ECO:0000256" key="3">
    <source>
        <dbReference type="ARBA" id="ARBA00022475"/>
    </source>
</evidence>
<name>A0ABP8UYQ5_9GAMM</name>
<evidence type="ECO:0000259" key="10">
    <source>
        <dbReference type="Pfam" id="PF01618"/>
    </source>
</evidence>
<evidence type="ECO:0000256" key="6">
    <source>
        <dbReference type="ARBA" id="ARBA00022989"/>
    </source>
</evidence>
<keyword evidence="5 8" id="KW-0653">Protein transport</keyword>
<feature type="transmembrane region" description="Helical" evidence="9">
    <location>
        <begin position="111"/>
        <end position="137"/>
    </location>
</feature>
<dbReference type="InterPro" id="IPR050790">
    <property type="entry name" value="ExbB/TolQ_transport"/>
</dbReference>
<keyword evidence="3" id="KW-1003">Cell membrane</keyword>
<feature type="transmembrane region" description="Helical" evidence="9">
    <location>
        <begin position="12"/>
        <end position="37"/>
    </location>
</feature>
<comment type="caution">
    <text evidence="11">The sequence shown here is derived from an EMBL/GenBank/DDBJ whole genome shotgun (WGS) entry which is preliminary data.</text>
</comment>
<accession>A0ABP8UYQ5</accession>
<proteinExistence type="inferred from homology"/>
<keyword evidence="12" id="KW-1185">Reference proteome</keyword>
<evidence type="ECO:0000313" key="12">
    <source>
        <dbReference type="Proteomes" id="UP001500604"/>
    </source>
</evidence>
<evidence type="ECO:0000313" key="11">
    <source>
        <dbReference type="EMBL" id="GAA4648066.1"/>
    </source>
</evidence>
<dbReference type="InterPro" id="IPR002898">
    <property type="entry name" value="MotA_ExbB_proton_chnl"/>
</dbReference>